<keyword evidence="3" id="KW-1185">Reference proteome</keyword>
<evidence type="ECO:0000256" key="1">
    <source>
        <dbReference type="SAM" id="Coils"/>
    </source>
</evidence>
<evidence type="ECO:0000313" key="2">
    <source>
        <dbReference type="EMBL" id="RUS28099.1"/>
    </source>
</evidence>
<keyword evidence="1" id="KW-0175">Coiled coil</keyword>
<gene>
    <name evidence="2" type="ORF">BC938DRAFT_482329</name>
</gene>
<sequence length="282" mass="32384">MASPTEHSLVQTPCAITFTNLAEGLQRATEALASLTAEKRKFASKVLRDTEALVQQRRKEVARWERTSLALQKTYAHKVRTHSFDLESLDASHAALQDEVDTHQRTRHRLESSLEQLDSDLAHARSEALRTAIKKRRRERNLNHYYFVPLFARYFKHKYVRSQTKNARWEDRVRELRTIADDSRAAMHAAGLRLAQIQKESVELDSQRQEAASRAASIQALLTFLSEGTEFWSDIASVQCEGVGFGEPEDGRGVQDGVFGFERGRRVREREVGRRRGRVRVR</sequence>
<comment type="caution">
    <text evidence="2">The sequence shown here is derived from an EMBL/GenBank/DDBJ whole genome shotgun (WGS) entry which is preliminary data.</text>
</comment>
<dbReference type="Proteomes" id="UP000274822">
    <property type="component" value="Unassembled WGS sequence"/>
</dbReference>
<evidence type="ECO:0000313" key="3">
    <source>
        <dbReference type="Proteomes" id="UP000274822"/>
    </source>
</evidence>
<dbReference type="EMBL" id="RBNJ01007210">
    <property type="protein sequence ID" value="RUS28099.1"/>
    <property type="molecule type" value="Genomic_DNA"/>
</dbReference>
<accession>A0A433QEC4</accession>
<name>A0A433QEC4_9FUNG</name>
<feature type="coiled-coil region" evidence="1">
    <location>
        <begin position="25"/>
        <end position="127"/>
    </location>
</feature>
<dbReference type="AlphaFoldDB" id="A0A433QEC4"/>
<reference evidence="2 3" key="1">
    <citation type="journal article" date="2018" name="New Phytol.">
        <title>Phylogenomics of Endogonaceae and evolution of mycorrhizas within Mucoromycota.</title>
        <authorList>
            <person name="Chang Y."/>
            <person name="Desiro A."/>
            <person name="Na H."/>
            <person name="Sandor L."/>
            <person name="Lipzen A."/>
            <person name="Clum A."/>
            <person name="Barry K."/>
            <person name="Grigoriev I.V."/>
            <person name="Martin F.M."/>
            <person name="Stajich J.E."/>
            <person name="Smith M.E."/>
            <person name="Bonito G."/>
            <person name="Spatafora J.W."/>
        </authorList>
    </citation>
    <scope>NUCLEOTIDE SEQUENCE [LARGE SCALE GENOMIC DNA]</scope>
    <source>
        <strain evidence="2 3">AD002</strain>
    </source>
</reference>
<proteinExistence type="predicted"/>
<protein>
    <submittedName>
        <fullName evidence="2">Uncharacterized protein</fullName>
    </submittedName>
</protein>
<organism evidence="2 3">
    <name type="scientific">Jimgerdemannia flammicorona</name>
    <dbReference type="NCBI Taxonomy" id="994334"/>
    <lineage>
        <taxon>Eukaryota</taxon>
        <taxon>Fungi</taxon>
        <taxon>Fungi incertae sedis</taxon>
        <taxon>Mucoromycota</taxon>
        <taxon>Mucoromycotina</taxon>
        <taxon>Endogonomycetes</taxon>
        <taxon>Endogonales</taxon>
        <taxon>Endogonaceae</taxon>
        <taxon>Jimgerdemannia</taxon>
    </lineage>
</organism>